<evidence type="ECO:0000256" key="1">
    <source>
        <dbReference type="RuleBase" id="RU365011"/>
    </source>
</evidence>
<proteinExistence type="inferred from homology"/>
<evidence type="ECO:0000313" key="4">
    <source>
        <dbReference type="EMBL" id="GMH67570.1"/>
    </source>
</evidence>
<dbReference type="InterPro" id="IPR029058">
    <property type="entry name" value="AB_hydrolase_fold"/>
</dbReference>
<comment type="subcellular location">
    <subcellularLocation>
        <location evidence="1">Endoplasmic reticulum membrane</location>
    </subcellularLocation>
</comment>
<keyword evidence="5" id="KW-1185">Reference proteome</keyword>
<dbReference type="GO" id="GO:0005789">
    <property type="term" value="C:endoplasmic reticulum membrane"/>
    <property type="evidence" value="ECO:0007669"/>
    <property type="project" value="UniProtKB-SubCell"/>
</dbReference>
<dbReference type="InterPro" id="IPR012908">
    <property type="entry name" value="PGAP1-ab_dom-like"/>
</dbReference>
<dbReference type="PANTHER" id="PTHR47909">
    <property type="entry name" value="ALPHA/BETA-HYDROLASES SUPERFAMILY PROTEIN"/>
    <property type="match status" value="1"/>
</dbReference>
<comment type="caution">
    <text evidence="4">The sequence shown here is derived from an EMBL/GenBank/DDBJ whole genome shotgun (WGS) entry which is preliminary data.</text>
</comment>
<sequence>MAIRIIIAIAAIATTQSLVTTTPKPHVLILPAQFLVPADYKTLERKLEQEGFPSASTTPLTRLDWLKVIPSSPPTKFISGTLDPSETLEWYYNKIETQLNSILQSYPPSMQPDGVTRVAFVGHSIGGWVARSYIGGLSLSDTAVGSLLKSQKSLIITSLTTLGSPMKTSPNALVDQTRGLLKNIENSPTCSKESMKIPVNNIASNGVQGKLLTTNVEELIAASGYWSLNNDPFSTGDGIVPLDVASIDGPAKVLNNVKHAGHIPTPYNIFSDSKSIELGEEEYGTWYGSDSIVPEWTEFLT</sequence>
<keyword evidence="1" id="KW-0472">Membrane</keyword>
<keyword evidence="1" id="KW-0378">Hydrolase</keyword>
<organism evidence="4 5">
    <name type="scientific">Triparma laevis f. longispina</name>
    <dbReference type="NCBI Taxonomy" id="1714387"/>
    <lineage>
        <taxon>Eukaryota</taxon>
        <taxon>Sar</taxon>
        <taxon>Stramenopiles</taxon>
        <taxon>Ochrophyta</taxon>
        <taxon>Bolidophyceae</taxon>
        <taxon>Parmales</taxon>
        <taxon>Triparmaceae</taxon>
        <taxon>Triparma</taxon>
    </lineage>
</organism>
<name>A0A9W7AGZ1_9STRA</name>
<keyword evidence="1" id="KW-0256">Endoplasmic reticulum</keyword>
<dbReference type="Gene3D" id="3.40.50.1820">
    <property type="entry name" value="alpha/beta hydrolase"/>
    <property type="match status" value="1"/>
</dbReference>
<gene>
    <name evidence="4" type="ORF">TrLO_g9403</name>
</gene>
<evidence type="ECO:0000256" key="2">
    <source>
        <dbReference type="SAM" id="SignalP"/>
    </source>
</evidence>
<comment type="similarity">
    <text evidence="1">Belongs to the GPI inositol-deacylase family.</text>
</comment>
<feature type="domain" description="GPI inositol-deacylase PGAP1-like alpha/beta" evidence="3">
    <location>
        <begin position="93"/>
        <end position="216"/>
    </location>
</feature>
<feature type="chain" id="PRO_5040776302" description="GPI inositol-deacylase" evidence="2">
    <location>
        <begin position="18"/>
        <end position="301"/>
    </location>
</feature>
<dbReference type="PANTHER" id="PTHR47909:SF2">
    <property type="entry name" value="GPI INOSITOL-DEACYLASE"/>
    <property type="match status" value="1"/>
</dbReference>
<keyword evidence="1" id="KW-0813">Transport</keyword>
<dbReference type="OrthoDB" id="348976at2759"/>
<keyword evidence="2" id="KW-0732">Signal</keyword>
<evidence type="ECO:0000313" key="5">
    <source>
        <dbReference type="Proteomes" id="UP001165122"/>
    </source>
</evidence>
<evidence type="ECO:0000259" key="3">
    <source>
        <dbReference type="Pfam" id="PF07819"/>
    </source>
</evidence>
<dbReference type="Pfam" id="PF07819">
    <property type="entry name" value="PGAP1"/>
    <property type="match status" value="1"/>
</dbReference>
<keyword evidence="1" id="KW-0653">Protein transport</keyword>
<comment type="function">
    <text evidence="1">Involved in inositol deacylation of GPI-anchored proteins which plays important roles in the quality control and ER-associated degradation of GPI-anchored proteins.</text>
</comment>
<feature type="signal peptide" evidence="2">
    <location>
        <begin position="1"/>
        <end position="17"/>
    </location>
</feature>
<dbReference type="EC" id="3.1.-.-" evidence="1"/>
<accession>A0A9W7AGZ1</accession>
<dbReference type="GO" id="GO:0015031">
    <property type="term" value="P:protein transport"/>
    <property type="evidence" value="ECO:0007669"/>
    <property type="project" value="UniProtKB-KW"/>
</dbReference>
<dbReference type="GO" id="GO:0016788">
    <property type="term" value="F:hydrolase activity, acting on ester bonds"/>
    <property type="evidence" value="ECO:0007669"/>
    <property type="project" value="InterPro"/>
</dbReference>
<protein>
    <recommendedName>
        <fullName evidence="1">GPI inositol-deacylase</fullName>
        <ecNumber evidence="1">3.1.-.-</ecNumber>
    </recommendedName>
</protein>
<dbReference type="SUPFAM" id="SSF53474">
    <property type="entry name" value="alpha/beta-Hydrolases"/>
    <property type="match status" value="1"/>
</dbReference>
<dbReference type="AlphaFoldDB" id="A0A9W7AGZ1"/>
<reference evidence="5" key="1">
    <citation type="journal article" date="2023" name="Commun. Biol.">
        <title>Genome analysis of Parmales, the sister group of diatoms, reveals the evolutionary specialization of diatoms from phago-mixotrophs to photoautotrophs.</title>
        <authorList>
            <person name="Ban H."/>
            <person name="Sato S."/>
            <person name="Yoshikawa S."/>
            <person name="Yamada K."/>
            <person name="Nakamura Y."/>
            <person name="Ichinomiya M."/>
            <person name="Sato N."/>
            <person name="Blanc-Mathieu R."/>
            <person name="Endo H."/>
            <person name="Kuwata A."/>
            <person name="Ogata H."/>
        </authorList>
    </citation>
    <scope>NUCLEOTIDE SEQUENCE [LARGE SCALE GENOMIC DNA]</scope>
    <source>
        <strain evidence="5">NIES 3700</strain>
    </source>
</reference>
<dbReference type="EMBL" id="BRXW01000575">
    <property type="protein sequence ID" value="GMH67570.1"/>
    <property type="molecule type" value="Genomic_DNA"/>
</dbReference>
<dbReference type="Proteomes" id="UP001165122">
    <property type="component" value="Unassembled WGS sequence"/>
</dbReference>